<dbReference type="HOGENOM" id="CLU_3155543_0_0_5"/>
<organism evidence="1 2">
    <name type="scientific">Brucella intermedia LMG 3301</name>
    <dbReference type="NCBI Taxonomy" id="641118"/>
    <lineage>
        <taxon>Bacteria</taxon>
        <taxon>Pseudomonadati</taxon>
        <taxon>Pseudomonadota</taxon>
        <taxon>Alphaproteobacteria</taxon>
        <taxon>Hyphomicrobiales</taxon>
        <taxon>Brucellaceae</taxon>
        <taxon>Brucella/Ochrobactrum group</taxon>
        <taxon>Brucella</taxon>
    </lineage>
</organism>
<evidence type="ECO:0000313" key="1">
    <source>
        <dbReference type="EMBL" id="EEQ96079.1"/>
    </source>
</evidence>
<name>C4WEF0_9HYPH</name>
<dbReference type="Proteomes" id="UP000004386">
    <property type="component" value="Unassembled WGS sequence"/>
</dbReference>
<comment type="caution">
    <text evidence="1">The sequence shown here is derived from an EMBL/GenBank/DDBJ whole genome shotgun (WGS) entry which is preliminary data.</text>
</comment>
<sequence length="48" mass="5001">MKREHGEAIRADAATAPATVTGELSSTAVQAVKATESYRAIGKAAEKR</sequence>
<proteinExistence type="predicted"/>
<reference evidence="1 2" key="1">
    <citation type="submission" date="2009-05" db="EMBL/GenBank/DDBJ databases">
        <authorList>
            <person name="Setubal J.C."/>
            <person name="Boyle S."/>
            <person name="Crasta O.R."/>
            <person name="Gillespie J.J."/>
            <person name="Kenyon R.W."/>
            <person name="Lu J."/>
            <person name="Mane S."/>
            <person name="Nagrani S."/>
            <person name="Shallom J.M."/>
            <person name="Shallom S."/>
            <person name="Shukla M."/>
            <person name="Snyder E.E."/>
            <person name="Sobral B.W."/>
            <person name="Wattam A.R."/>
            <person name="Will R."/>
            <person name="Williams K."/>
            <person name="Yoo H."/>
            <person name="Munk C."/>
            <person name="Tapia R."/>
            <person name="Green L."/>
            <person name="Rogers Y."/>
            <person name="Detter J.C."/>
            <person name="Bruce D."/>
            <person name="Brettin T.S."/>
            <person name="Tsolis R."/>
        </authorList>
    </citation>
    <scope>NUCLEOTIDE SEQUENCE [LARGE SCALE GENOMIC DNA]</scope>
    <source>
        <strain evidence="1 2">LMG 3301</strain>
    </source>
</reference>
<gene>
    <name evidence="1" type="ORF">OINT_1001491</name>
</gene>
<evidence type="ECO:0000313" key="2">
    <source>
        <dbReference type="Proteomes" id="UP000004386"/>
    </source>
</evidence>
<dbReference type="AlphaFoldDB" id="C4WEF0"/>
<accession>C4WEF0</accession>
<protein>
    <submittedName>
        <fullName evidence="1">Uncharacterized protein</fullName>
    </submittedName>
</protein>
<dbReference type="EMBL" id="ACQA01000001">
    <property type="protein sequence ID" value="EEQ96079.1"/>
    <property type="molecule type" value="Genomic_DNA"/>
</dbReference>